<keyword evidence="7" id="KW-0449">Lipoprotein</keyword>
<dbReference type="InterPro" id="IPR001640">
    <property type="entry name" value="Lgt"/>
</dbReference>
<feature type="transmembrane region" description="Helical" evidence="6">
    <location>
        <begin position="26"/>
        <end position="49"/>
    </location>
</feature>
<comment type="caution">
    <text evidence="7">The sequence shown here is derived from an EMBL/GenBank/DDBJ whole genome shotgun (WGS) entry which is preliminary data.</text>
</comment>
<keyword evidence="5 6" id="KW-0472">Membrane</keyword>
<organism evidence="7">
    <name type="scientific">sediment metagenome</name>
    <dbReference type="NCBI Taxonomy" id="749907"/>
    <lineage>
        <taxon>unclassified sequences</taxon>
        <taxon>metagenomes</taxon>
        <taxon>ecological metagenomes</taxon>
    </lineage>
</organism>
<sequence>TLAISFFVGLWYVVRRSRRENVNVNFMMNFAFVVIFSGLIGARLAFVLFHLSDFVSNPLSAINPFGTGGYFGIMGMNLYGGVVLAILSGYIYIRRKKQSLWQVFDIFAPTVALGIGITRIGCFLNGCCFGVPTDLPWCIHFPEGSIPYSQFGNACLHPSQLYSSLYGFLLFVALHHFDKRKAFYGSTFATLLIVEAFFRFVIEFVRYYEPEMYLHVAGLTFTYNHLIAIGLFALGLSLRMILRKRPELKIR</sequence>
<feature type="transmembrane region" description="Helical" evidence="6">
    <location>
        <begin position="69"/>
        <end position="93"/>
    </location>
</feature>
<dbReference type="GO" id="GO:0008961">
    <property type="term" value="F:phosphatidylglycerol-prolipoprotein diacylglyceryl transferase activity"/>
    <property type="evidence" value="ECO:0007669"/>
    <property type="project" value="InterPro"/>
</dbReference>
<reference evidence="7" key="1">
    <citation type="submission" date="2010-07" db="EMBL/GenBank/DDBJ databases">
        <authorList>
            <consortium name="CONSOLIDER consortium CSD2007-00005"/>
            <person name="Guazzaroni M.-E."/>
            <person name="Richter M."/>
            <person name="Garcia-Salamanca A."/>
            <person name="Yarza P."/>
            <person name="Ferrer M."/>
        </authorList>
    </citation>
    <scope>NUCLEOTIDE SEQUENCE</scope>
</reference>
<protein>
    <submittedName>
        <fullName evidence="7">Prolipoprotein diacylglyceryl transferase</fullName>
        <ecNumber evidence="7">2.4.99.-</ecNumber>
    </submittedName>
</protein>
<keyword evidence="1" id="KW-1003">Cell membrane</keyword>
<keyword evidence="2 7" id="KW-0808">Transferase</keyword>
<evidence type="ECO:0000313" key="7">
    <source>
        <dbReference type="EMBL" id="EFK95278.1"/>
    </source>
</evidence>
<feature type="transmembrane region" description="Helical" evidence="6">
    <location>
        <begin position="182"/>
        <end position="202"/>
    </location>
</feature>
<dbReference type="EMBL" id="ADZX01000820">
    <property type="protein sequence ID" value="EFK95278.1"/>
    <property type="molecule type" value="Genomic_DNA"/>
</dbReference>
<gene>
    <name evidence="7" type="ORF">LDC_2717</name>
</gene>
<dbReference type="PANTHER" id="PTHR30589:SF0">
    <property type="entry name" value="PHOSPHATIDYLGLYCEROL--PROLIPOPROTEIN DIACYLGLYCERYL TRANSFERASE"/>
    <property type="match status" value="1"/>
</dbReference>
<dbReference type="GO" id="GO:0005886">
    <property type="term" value="C:plasma membrane"/>
    <property type="evidence" value="ECO:0007669"/>
    <property type="project" value="InterPro"/>
</dbReference>
<evidence type="ECO:0000256" key="6">
    <source>
        <dbReference type="SAM" id="Phobius"/>
    </source>
</evidence>
<reference evidence="7" key="2">
    <citation type="journal article" date="2011" name="Microb. Ecol.">
        <title>Taxonomic and Functional Metagenomic Profiling of the Microbial Community in the Anoxic Sediment of a Sub-saline Shallow Lake (Laguna de Carrizo, Central Spain).</title>
        <authorList>
            <person name="Ferrer M."/>
            <person name="Guazzaroni M.E."/>
            <person name="Richter M."/>
            <person name="Garcia-Salamanca A."/>
            <person name="Yarza P."/>
            <person name="Suarez-Suarez A."/>
            <person name="Solano J."/>
            <person name="Alcaide M."/>
            <person name="van Dillewijn P."/>
            <person name="Molina-Henares M.A."/>
            <person name="Lopez-Cortes N."/>
            <person name="Al-Ramahi Y."/>
            <person name="Guerrero C."/>
            <person name="Acosta A."/>
            <person name="de Eugenio L.I."/>
            <person name="Martinez V."/>
            <person name="Marques S."/>
            <person name="Rojo F."/>
            <person name="Santero E."/>
            <person name="Genilloud O."/>
            <person name="Perez-Perez J."/>
            <person name="Rossello-Mora R."/>
            <person name="Ramos J.L."/>
        </authorList>
    </citation>
    <scope>NUCLEOTIDE SEQUENCE</scope>
</reference>
<name>D9PMD9_9ZZZZ</name>
<evidence type="ECO:0000256" key="5">
    <source>
        <dbReference type="ARBA" id="ARBA00023136"/>
    </source>
</evidence>
<evidence type="ECO:0000256" key="4">
    <source>
        <dbReference type="ARBA" id="ARBA00022989"/>
    </source>
</evidence>
<dbReference type="Pfam" id="PF01790">
    <property type="entry name" value="LGT"/>
    <property type="match status" value="1"/>
</dbReference>
<keyword evidence="3 6" id="KW-0812">Transmembrane</keyword>
<accession>D9PMD9</accession>
<dbReference type="EC" id="2.4.99.-" evidence="7"/>
<keyword evidence="7" id="KW-0328">Glycosyltransferase</keyword>
<feature type="non-terminal residue" evidence="7">
    <location>
        <position position="1"/>
    </location>
</feature>
<evidence type="ECO:0000256" key="2">
    <source>
        <dbReference type="ARBA" id="ARBA00022679"/>
    </source>
</evidence>
<proteinExistence type="inferred from homology"/>
<keyword evidence="4 6" id="KW-1133">Transmembrane helix</keyword>
<feature type="transmembrane region" description="Helical" evidence="6">
    <location>
        <begin position="222"/>
        <end position="242"/>
    </location>
</feature>
<dbReference type="HAMAP" id="MF_01147">
    <property type="entry name" value="Lgt"/>
    <property type="match status" value="1"/>
</dbReference>
<evidence type="ECO:0000256" key="1">
    <source>
        <dbReference type="ARBA" id="ARBA00022475"/>
    </source>
</evidence>
<evidence type="ECO:0000256" key="3">
    <source>
        <dbReference type="ARBA" id="ARBA00022692"/>
    </source>
</evidence>
<dbReference type="AlphaFoldDB" id="D9PMD9"/>
<dbReference type="PANTHER" id="PTHR30589">
    <property type="entry name" value="PROLIPOPROTEIN DIACYLGLYCERYL TRANSFERASE"/>
    <property type="match status" value="1"/>
</dbReference>
<dbReference type="GO" id="GO:0042158">
    <property type="term" value="P:lipoprotein biosynthetic process"/>
    <property type="evidence" value="ECO:0007669"/>
    <property type="project" value="InterPro"/>
</dbReference>